<name>A0ABQ0DWG8_9EUKA</name>
<evidence type="ECO:0000313" key="1">
    <source>
        <dbReference type="EMBL" id="GAB1227186.1"/>
    </source>
</evidence>
<reference evidence="1 2" key="1">
    <citation type="journal article" date="2019" name="PLoS Negl. Trop. Dis.">
        <title>Whole genome sequencing of Entamoeba nuttalli reveals mammalian host-related molecular signatures and a novel octapeptide-repeat surface protein.</title>
        <authorList>
            <person name="Tanaka M."/>
            <person name="Makiuchi T."/>
            <person name="Komiyama T."/>
            <person name="Shiina T."/>
            <person name="Osaki K."/>
            <person name="Tachibana H."/>
        </authorList>
    </citation>
    <scope>NUCLEOTIDE SEQUENCE [LARGE SCALE GENOMIC DNA]</scope>
    <source>
        <strain evidence="1 2">P19-061405</strain>
    </source>
</reference>
<gene>
    <name evidence="1" type="ORF">ENUP19_0325G0022</name>
</gene>
<organism evidence="1 2">
    <name type="scientific">Entamoeba nuttalli</name>
    <dbReference type="NCBI Taxonomy" id="412467"/>
    <lineage>
        <taxon>Eukaryota</taxon>
        <taxon>Amoebozoa</taxon>
        <taxon>Evosea</taxon>
        <taxon>Archamoebae</taxon>
        <taxon>Mastigamoebida</taxon>
        <taxon>Entamoebidae</taxon>
        <taxon>Entamoeba</taxon>
    </lineage>
</organism>
<sequence length="57" mass="6387">MHIGITTLLVTCTIYKIVKKGIKPFTLLLSVGDCRAFYIKMKSKQAISLCGINRNKN</sequence>
<proteinExistence type="predicted"/>
<accession>A0ABQ0DWG8</accession>
<dbReference type="EMBL" id="BAAFRS010000325">
    <property type="protein sequence ID" value="GAB1227186.1"/>
    <property type="molecule type" value="Genomic_DNA"/>
</dbReference>
<evidence type="ECO:0000313" key="2">
    <source>
        <dbReference type="Proteomes" id="UP001628156"/>
    </source>
</evidence>
<dbReference type="Proteomes" id="UP001628156">
    <property type="component" value="Unassembled WGS sequence"/>
</dbReference>
<comment type="caution">
    <text evidence="1">The sequence shown here is derived from an EMBL/GenBank/DDBJ whole genome shotgun (WGS) entry which is preliminary data.</text>
</comment>
<keyword evidence="2" id="KW-1185">Reference proteome</keyword>
<protein>
    <submittedName>
        <fullName evidence="1">Uncharacterized protein</fullName>
    </submittedName>
</protein>